<reference evidence="2" key="1">
    <citation type="thesis" date="2021" institute="BYU ScholarsArchive" country="Provo, UT, USA">
        <title>Applications of and Algorithms for Genome Assembly and Genomic Analyses with an Emphasis on Marine Teleosts.</title>
        <authorList>
            <person name="Pickett B.D."/>
        </authorList>
    </citation>
    <scope>NUCLEOTIDE SEQUENCE</scope>
    <source>
        <strain evidence="2">HI-2016</strain>
    </source>
</reference>
<feature type="non-terminal residue" evidence="2">
    <location>
        <position position="1"/>
    </location>
</feature>
<evidence type="ECO:0000313" key="2">
    <source>
        <dbReference type="EMBL" id="KAG9347180.1"/>
    </source>
</evidence>
<gene>
    <name evidence="2" type="ORF">JZ751_006107</name>
</gene>
<dbReference type="GO" id="GO:0032190">
    <property type="term" value="F:acrosin binding"/>
    <property type="evidence" value="ECO:0007669"/>
    <property type="project" value="TreeGrafter"/>
</dbReference>
<keyword evidence="3" id="KW-1185">Reference proteome</keyword>
<dbReference type="PANTHER" id="PTHR23343:SF117">
    <property type="entry name" value="ZONA PELLUCIDA SPERM-BINDING PROTEIN 4-LIKE ISOFORM X1"/>
    <property type="match status" value="1"/>
</dbReference>
<accession>A0A8T2P5U2</accession>
<evidence type="ECO:0000256" key="1">
    <source>
        <dbReference type="SAM" id="MobiDB-lite"/>
    </source>
</evidence>
<dbReference type="GO" id="GO:0035805">
    <property type="term" value="C:egg coat"/>
    <property type="evidence" value="ECO:0007669"/>
    <property type="project" value="TreeGrafter"/>
</dbReference>
<dbReference type="PANTHER" id="PTHR23343">
    <property type="entry name" value="ZONA PELLUCIDA SPERM-BINDING PROTEIN"/>
    <property type="match status" value="1"/>
</dbReference>
<name>A0A8T2P5U2_9TELE</name>
<feature type="non-terminal residue" evidence="2">
    <location>
        <position position="221"/>
    </location>
</feature>
<organism evidence="2 3">
    <name type="scientific">Albula glossodonta</name>
    <name type="common">roundjaw bonefish</name>
    <dbReference type="NCBI Taxonomy" id="121402"/>
    <lineage>
        <taxon>Eukaryota</taxon>
        <taxon>Metazoa</taxon>
        <taxon>Chordata</taxon>
        <taxon>Craniata</taxon>
        <taxon>Vertebrata</taxon>
        <taxon>Euteleostomi</taxon>
        <taxon>Actinopterygii</taxon>
        <taxon>Neopterygii</taxon>
        <taxon>Teleostei</taxon>
        <taxon>Albuliformes</taxon>
        <taxon>Albulidae</taxon>
        <taxon>Albula</taxon>
    </lineage>
</organism>
<dbReference type="GO" id="GO:0035804">
    <property type="term" value="F:structural constituent of egg coat"/>
    <property type="evidence" value="ECO:0007669"/>
    <property type="project" value="TreeGrafter"/>
</dbReference>
<dbReference type="AlphaFoldDB" id="A0A8T2P5U2"/>
<dbReference type="Proteomes" id="UP000824540">
    <property type="component" value="Unassembled WGS sequence"/>
</dbReference>
<feature type="compositionally biased region" description="Polar residues" evidence="1">
    <location>
        <begin position="65"/>
        <end position="88"/>
    </location>
</feature>
<dbReference type="InterPro" id="IPR051148">
    <property type="entry name" value="Zona_Pellucida_Domain_gp"/>
</dbReference>
<comment type="caution">
    <text evidence="2">The sequence shown here is derived from an EMBL/GenBank/DDBJ whole genome shotgun (WGS) entry which is preliminary data.</text>
</comment>
<proteinExistence type="predicted"/>
<sequence length="221" mass="24037">SRGFIPADILAACGVVKKKSSQDALFPIKDCDVTLSYGYCSTRMKYEEDGRLAEITLPCTAHYPGQSSADDTPLNGLSRSDLLQSDSPSGAPHEYKCNIPNWDTSTSQTSSLPDSDNSDSTGPSFDLHHRQNCHFNPAQRIPCPSTGFPPKCSPGCCVDHGVCYYPMDECTLDKQFVFVVQKPTDYNLDLRKLRAGDCQPAISTSTFAVFIFPVTACGTVS</sequence>
<feature type="region of interest" description="Disordered" evidence="1">
    <location>
        <begin position="64"/>
        <end position="91"/>
    </location>
</feature>
<dbReference type="OrthoDB" id="9907024at2759"/>
<evidence type="ECO:0000313" key="3">
    <source>
        <dbReference type="Proteomes" id="UP000824540"/>
    </source>
</evidence>
<protein>
    <submittedName>
        <fullName evidence="2">Uncharacterized protein</fullName>
    </submittedName>
</protein>
<dbReference type="GO" id="GO:0060468">
    <property type="term" value="P:prevention of polyspermy"/>
    <property type="evidence" value="ECO:0007669"/>
    <property type="project" value="TreeGrafter"/>
</dbReference>
<dbReference type="EMBL" id="JAFBMS010000014">
    <property type="protein sequence ID" value="KAG9347180.1"/>
    <property type="molecule type" value="Genomic_DNA"/>
</dbReference>
<dbReference type="GO" id="GO:0007339">
    <property type="term" value="P:binding of sperm to zona pellucida"/>
    <property type="evidence" value="ECO:0007669"/>
    <property type="project" value="TreeGrafter"/>
</dbReference>